<dbReference type="Gene3D" id="3.50.50.60">
    <property type="entry name" value="FAD/NAD(P)-binding domain"/>
    <property type="match status" value="1"/>
</dbReference>
<reference evidence="5" key="1">
    <citation type="submission" date="2023-03" db="EMBL/GenBank/DDBJ databases">
        <title>Actinorhabdospora filicis NBRC 111898.</title>
        <authorList>
            <person name="Ichikawa N."/>
            <person name="Sato H."/>
            <person name="Tonouchi N."/>
        </authorList>
    </citation>
    <scope>NUCLEOTIDE SEQUENCE</scope>
    <source>
        <strain evidence="5">NBRC 111898</strain>
    </source>
</reference>
<dbReference type="AlphaFoldDB" id="A0A9W6SQX1"/>
<evidence type="ECO:0000256" key="2">
    <source>
        <dbReference type="ARBA" id="ARBA00022630"/>
    </source>
</evidence>
<dbReference type="GO" id="GO:0016709">
    <property type="term" value="F:oxidoreductase activity, acting on paired donors, with incorporation or reduction of molecular oxygen, NAD(P)H as one donor, and incorporation of one atom of oxygen"/>
    <property type="evidence" value="ECO:0007669"/>
    <property type="project" value="UniProtKB-ARBA"/>
</dbReference>
<dbReference type="PANTHER" id="PTHR43004:SF19">
    <property type="entry name" value="BINDING MONOOXYGENASE, PUTATIVE (JCVI)-RELATED"/>
    <property type="match status" value="1"/>
</dbReference>
<protein>
    <submittedName>
        <fullName evidence="5">FAD-dependent oxidoreductase</fullName>
    </submittedName>
</protein>
<dbReference type="Gene3D" id="3.30.70.2450">
    <property type="match status" value="1"/>
</dbReference>
<keyword evidence="2" id="KW-0285">Flavoprotein</keyword>
<dbReference type="InterPro" id="IPR002938">
    <property type="entry name" value="FAD-bd"/>
</dbReference>
<dbReference type="PANTHER" id="PTHR43004">
    <property type="entry name" value="TRK SYSTEM POTASSIUM UPTAKE PROTEIN"/>
    <property type="match status" value="1"/>
</dbReference>
<dbReference type="Pfam" id="PF21274">
    <property type="entry name" value="Rng_hyd_C"/>
    <property type="match status" value="1"/>
</dbReference>
<dbReference type="Proteomes" id="UP001165079">
    <property type="component" value="Unassembled WGS sequence"/>
</dbReference>
<dbReference type="InterPro" id="IPR050641">
    <property type="entry name" value="RIFMO-like"/>
</dbReference>
<evidence type="ECO:0000313" key="5">
    <source>
        <dbReference type="EMBL" id="GLZ80641.1"/>
    </source>
</evidence>
<evidence type="ECO:0000256" key="3">
    <source>
        <dbReference type="ARBA" id="ARBA00022827"/>
    </source>
</evidence>
<dbReference type="PRINTS" id="PR00420">
    <property type="entry name" value="RNGMNOXGNASE"/>
</dbReference>
<accession>A0A9W6SQX1</accession>
<feature type="domain" description="FAD-binding" evidence="4">
    <location>
        <begin position="9"/>
        <end position="340"/>
    </location>
</feature>
<dbReference type="SUPFAM" id="SSF51905">
    <property type="entry name" value="FAD/NAD(P)-binding domain"/>
    <property type="match status" value="1"/>
</dbReference>
<evidence type="ECO:0000259" key="4">
    <source>
        <dbReference type="Pfam" id="PF01494"/>
    </source>
</evidence>
<dbReference type="GO" id="GO:0071949">
    <property type="term" value="F:FAD binding"/>
    <property type="evidence" value="ECO:0007669"/>
    <property type="project" value="InterPro"/>
</dbReference>
<dbReference type="InterPro" id="IPR036188">
    <property type="entry name" value="FAD/NAD-bd_sf"/>
</dbReference>
<dbReference type="Gene3D" id="3.40.30.120">
    <property type="match status" value="1"/>
</dbReference>
<dbReference type="Pfam" id="PF01494">
    <property type="entry name" value="FAD_binding_3"/>
    <property type="match status" value="1"/>
</dbReference>
<comment type="cofactor">
    <cofactor evidence="1">
        <name>FAD</name>
        <dbReference type="ChEBI" id="CHEBI:57692"/>
    </cofactor>
</comment>
<evidence type="ECO:0000313" key="6">
    <source>
        <dbReference type="Proteomes" id="UP001165079"/>
    </source>
</evidence>
<dbReference type="EMBL" id="BSTX01000004">
    <property type="protein sequence ID" value="GLZ80641.1"/>
    <property type="molecule type" value="Genomic_DNA"/>
</dbReference>
<proteinExistence type="predicted"/>
<name>A0A9W6SQX1_9ACTN</name>
<dbReference type="RefSeq" id="WP_285665881.1">
    <property type="nucleotide sequence ID" value="NZ_BSTX01000004.1"/>
</dbReference>
<keyword evidence="3" id="KW-0274">FAD</keyword>
<organism evidence="5 6">
    <name type="scientific">Actinorhabdospora filicis</name>
    <dbReference type="NCBI Taxonomy" id="1785913"/>
    <lineage>
        <taxon>Bacteria</taxon>
        <taxon>Bacillati</taxon>
        <taxon>Actinomycetota</taxon>
        <taxon>Actinomycetes</taxon>
        <taxon>Micromonosporales</taxon>
        <taxon>Micromonosporaceae</taxon>
        <taxon>Actinorhabdospora</taxon>
    </lineage>
</organism>
<keyword evidence="6" id="KW-1185">Reference proteome</keyword>
<gene>
    <name evidence="5" type="ORF">Afil01_54480</name>
</gene>
<sequence length="476" mass="50308">MAHNGAAATDVIVVGAGPTGLMLAGDLARAGVGVTLIERRETDSNLTRAFAVHARTLEELDARGLADELLATGTRLSALRLFGGVRVDLSRLDSRFPYLQVTPQYEVERVLEKYALANGAVIEKGARLIGLRQDADGVDLEVVTGDRVTRRRASYVVGTDGVRSSVRQALGLDFPGGSAISSVMLADVRFTENPGEALFARANDQGLVFMAPFGDGYWRVIAWDRATQLPDSAPVDVAELKDLMTRVMGTDLGLHDPRWTSRFHSDERQVTDYRVGRVFLAGDAAHVHSPAGGQGMNTGIQDAANLGWKLAAAVHGHAPEGLLDTYHAERHPVGKAVLRTSGALLRMATLKTRGARTLRDTVGSLATGIRPVAARATGRVSGLAIAYGAPAGSHKLTGTRAPDLTLTEGRLYEALREGRHVLVLGPDAPAPADAGRALVVRATEDTPALLVRPDAYIAWAGEAPGARAGLAASGLL</sequence>
<evidence type="ECO:0000256" key="1">
    <source>
        <dbReference type="ARBA" id="ARBA00001974"/>
    </source>
</evidence>
<comment type="caution">
    <text evidence="5">The sequence shown here is derived from an EMBL/GenBank/DDBJ whole genome shotgun (WGS) entry which is preliminary data.</text>
</comment>